<proteinExistence type="predicted"/>
<feature type="compositionally biased region" description="Low complexity" evidence="1">
    <location>
        <begin position="31"/>
        <end position="54"/>
    </location>
</feature>
<dbReference type="OrthoDB" id="5071377at2"/>
<gene>
    <name evidence="3" type="ORF">ELQ94_02320</name>
</gene>
<reference evidence="3 4" key="1">
    <citation type="submission" date="2018-12" db="EMBL/GenBank/DDBJ databases">
        <authorList>
            <person name="Li F."/>
        </authorList>
    </citation>
    <scope>NUCLEOTIDE SEQUENCE [LARGE SCALE GENOMIC DNA]</scope>
    <source>
        <strain evidence="3 4">EGI 6500705</strain>
    </source>
</reference>
<accession>A0A433JWB5</accession>
<keyword evidence="4" id="KW-1185">Reference proteome</keyword>
<name>A0A433JWB5_9MICO</name>
<evidence type="ECO:0008006" key="5">
    <source>
        <dbReference type="Google" id="ProtNLM"/>
    </source>
</evidence>
<feature type="region of interest" description="Disordered" evidence="1">
    <location>
        <begin position="28"/>
        <end position="56"/>
    </location>
</feature>
<feature type="chain" id="PRO_5039355848" description="Lipoprotein" evidence="2">
    <location>
        <begin position="27"/>
        <end position="163"/>
    </location>
</feature>
<feature type="signal peptide" evidence="2">
    <location>
        <begin position="1"/>
        <end position="26"/>
    </location>
</feature>
<organism evidence="3 4">
    <name type="scientific">Labedella endophytica</name>
    <dbReference type="NCBI Taxonomy" id="1523160"/>
    <lineage>
        <taxon>Bacteria</taxon>
        <taxon>Bacillati</taxon>
        <taxon>Actinomycetota</taxon>
        <taxon>Actinomycetes</taxon>
        <taxon>Micrococcales</taxon>
        <taxon>Microbacteriaceae</taxon>
        <taxon>Labedella</taxon>
    </lineage>
</organism>
<protein>
    <recommendedName>
        <fullName evidence="5">Lipoprotein</fullName>
    </recommendedName>
</protein>
<evidence type="ECO:0000256" key="1">
    <source>
        <dbReference type="SAM" id="MobiDB-lite"/>
    </source>
</evidence>
<comment type="caution">
    <text evidence="3">The sequence shown here is derived from an EMBL/GenBank/DDBJ whole genome shotgun (WGS) entry which is preliminary data.</text>
</comment>
<evidence type="ECO:0000256" key="2">
    <source>
        <dbReference type="SAM" id="SignalP"/>
    </source>
</evidence>
<dbReference type="RefSeq" id="WP_127046750.1">
    <property type="nucleotide sequence ID" value="NZ_RZGZ01000001.1"/>
</dbReference>
<dbReference type="EMBL" id="RZGZ01000001">
    <property type="protein sequence ID" value="RUR03399.1"/>
    <property type="molecule type" value="Genomic_DNA"/>
</dbReference>
<dbReference type="AlphaFoldDB" id="A0A433JWB5"/>
<dbReference type="Proteomes" id="UP000274909">
    <property type="component" value="Unassembled WGS sequence"/>
</dbReference>
<evidence type="ECO:0000313" key="4">
    <source>
        <dbReference type="Proteomes" id="UP000274909"/>
    </source>
</evidence>
<sequence length="163" mass="16277">MKKTIAAWTIAVATVFGLAACSSADSADTGSESAASSAPSASAPVEEAPASGASVEDACAAVQAQIEDASTAVTEIDMSQASSDPQGTVDAFSETVDAIGAAAESVDNAEVKAAVTAVYDDFVEMRDLLSKVLVDQDMEAAGDMATVVTDVQTSAQDLATLCS</sequence>
<dbReference type="PROSITE" id="PS51257">
    <property type="entry name" value="PROKAR_LIPOPROTEIN"/>
    <property type="match status" value="1"/>
</dbReference>
<evidence type="ECO:0000313" key="3">
    <source>
        <dbReference type="EMBL" id="RUR03399.1"/>
    </source>
</evidence>
<keyword evidence="2" id="KW-0732">Signal</keyword>